<dbReference type="FunFam" id="3.40.50.10190:FF:000008">
    <property type="entry name" value="X-ray repair cross complementing 1"/>
    <property type="match status" value="1"/>
</dbReference>
<dbReference type="SUPFAM" id="SSF52113">
    <property type="entry name" value="BRCT domain"/>
    <property type="match status" value="2"/>
</dbReference>
<dbReference type="InterPro" id="IPR001357">
    <property type="entry name" value="BRCT_dom"/>
</dbReference>
<feature type="compositionally biased region" description="Basic and acidic residues" evidence="6">
    <location>
        <begin position="486"/>
        <end position="514"/>
    </location>
</feature>
<name>A0A9P0H154_NEZVI</name>
<dbReference type="GO" id="GO:0006303">
    <property type="term" value="P:double-strand break repair via nonhomologous end joining"/>
    <property type="evidence" value="ECO:0007669"/>
    <property type="project" value="InterPro"/>
</dbReference>
<dbReference type="Pfam" id="PF12738">
    <property type="entry name" value="PTCB-BRCT"/>
    <property type="match status" value="1"/>
</dbReference>
<proteinExistence type="predicted"/>
<feature type="region of interest" description="Disordered" evidence="6">
    <location>
        <begin position="430"/>
        <end position="579"/>
    </location>
</feature>
<dbReference type="InterPro" id="IPR002706">
    <property type="entry name" value="Xrcc1_N"/>
</dbReference>
<evidence type="ECO:0000256" key="5">
    <source>
        <dbReference type="ARBA" id="ARBA00023242"/>
    </source>
</evidence>
<organism evidence="8 9">
    <name type="scientific">Nezara viridula</name>
    <name type="common">Southern green stink bug</name>
    <name type="synonym">Cimex viridulus</name>
    <dbReference type="NCBI Taxonomy" id="85310"/>
    <lineage>
        <taxon>Eukaryota</taxon>
        <taxon>Metazoa</taxon>
        <taxon>Ecdysozoa</taxon>
        <taxon>Arthropoda</taxon>
        <taxon>Hexapoda</taxon>
        <taxon>Insecta</taxon>
        <taxon>Pterygota</taxon>
        <taxon>Neoptera</taxon>
        <taxon>Paraneoptera</taxon>
        <taxon>Hemiptera</taxon>
        <taxon>Heteroptera</taxon>
        <taxon>Panheteroptera</taxon>
        <taxon>Pentatomomorpha</taxon>
        <taxon>Pentatomoidea</taxon>
        <taxon>Pentatomidae</taxon>
        <taxon>Pentatominae</taxon>
        <taxon>Nezara</taxon>
    </lineage>
</organism>
<keyword evidence="9" id="KW-1185">Reference proteome</keyword>
<sequence>MSLVKFERIVSVSSEDPSFPAENLLKSNYNDKKWKCKLPGEKQISVVLQMDSAVTISAIDIGNYGSAFIEVFVGKSSNPDDFKVLIVASSLMTLQEAKLGENISNVRFFKEDSLAKPVSVEKWDRIKLVCSQPYNKFIQYGLSFVVVHSKNITTSQSAVSTLGKFNLKTKDESEDITVGSLFAKRKADPAPELKGNLIYTMNRLFMHFHSVIKFLLGAAAIRAASTSGIITQKKPSLMALSKNAASEDEEINKVSSGLSSETNVPPSVNNSSSPVLRKDNKKKQKPDKPRTPKAKPEPRFNGSLPQTSTSALTNGESSSKKPPSKNKEETKKNIVPKKRLEKPFNQLMGGVVFAISGFQNPYRSDLRNKALAMGAKYRPDWDSTCTHLLCAFPNTPKFNQVLGQGKIVTKEWIESCYSRRMRFPWRRFALHPPDKNVPESEEEIIEYVPRPPSPVDNRRRISPGPASSGEDTEEEIERVLKLQNKTKKDESQVDKVSVKDESDERNQKHLKESSKMFNDVDLQPVVKEPNLEHQSPSNKTKVFHKNKHKESNNASPGSKKKNVSMNMLPTNKKHGSQDIHSMDQEEGIIPDVNYDPGPSRTFCETDIYEMDTDVEPENSFSKQYGLMPLLTYYEDIRFLVGQDLTEEERKKVNRYIFAHKGIVVEKPNSAVEFIITRSADEVNKVKNLCPKAVGVKPDWVWICHDCNYLSPISKFKVK</sequence>
<feature type="domain" description="BRCT" evidence="7">
    <location>
        <begin position="343"/>
        <end position="430"/>
    </location>
</feature>
<dbReference type="PANTHER" id="PTHR11370">
    <property type="entry name" value="DNA-REPAIR PROTEIN XRCC1"/>
    <property type="match status" value="1"/>
</dbReference>
<dbReference type="PANTHER" id="PTHR11370:SF5">
    <property type="entry name" value="DNA REPAIR PROTEIN XRCC1"/>
    <property type="match status" value="1"/>
</dbReference>
<dbReference type="Gene3D" id="2.60.120.260">
    <property type="entry name" value="Galactose-binding domain-like"/>
    <property type="match status" value="1"/>
</dbReference>
<evidence type="ECO:0000256" key="2">
    <source>
        <dbReference type="ARBA" id="ARBA00022737"/>
    </source>
</evidence>
<reference evidence="8" key="1">
    <citation type="submission" date="2022-01" db="EMBL/GenBank/DDBJ databases">
        <authorList>
            <person name="King R."/>
        </authorList>
    </citation>
    <scope>NUCLEOTIDE SEQUENCE</scope>
</reference>
<dbReference type="Gene3D" id="3.40.50.10190">
    <property type="entry name" value="BRCT domain"/>
    <property type="match status" value="2"/>
</dbReference>
<dbReference type="GO" id="GO:0000012">
    <property type="term" value="P:single strand break repair"/>
    <property type="evidence" value="ECO:0007669"/>
    <property type="project" value="InterPro"/>
</dbReference>
<dbReference type="OrthoDB" id="25840at2759"/>
<evidence type="ECO:0000256" key="6">
    <source>
        <dbReference type="SAM" id="MobiDB-lite"/>
    </source>
</evidence>
<dbReference type="Proteomes" id="UP001152798">
    <property type="component" value="Chromosome 1"/>
</dbReference>
<dbReference type="GO" id="GO:0005634">
    <property type="term" value="C:nucleus"/>
    <property type="evidence" value="ECO:0007669"/>
    <property type="project" value="UniProtKB-SubCell"/>
</dbReference>
<dbReference type="PROSITE" id="PS50172">
    <property type="entry name" value="BRCT"/>
    <property type="match status" value="2"/>
</dbReference>
<dbReference type="GO" id="GO:0006284">
    <property type="term" value="P:base-excision repair"/>
    <property type="evidence" value="ECO:0007669"/>
    <property type="project" value="InterPro"/>
</dbReference>
<evidence type="ECO:0000256" key="4">
    <source>
        <dbReference type="ARBA" id="ARBA00023204"/>
    </source>
</evidence>
<keyword evidence="3" id="KW-0227">DNA damage</keyword>
<accession>A0A9P0H154</accession>
<keyword evidence="4" id="KW-0234">DNA repair</keyword>
<keyword evidence="5" id="KW-0539">Nucleus</keyword>
<dbReference type="CDD" id="cd17725">
    <property type="entry name" value="BRCT_XRCC1_rpt1"/>
    <property type="match status" value="1"/>
</dbReference>
<dbReference type="InterPro" id="IPR036420">
    <property type="entry name" value="BRCT_dom_sf"/>
</dbReference>
<evidence type="ECO:0000256" key="3">
    <source>
        <dbReference type="ARBA" id="ARBA00022763"/>
    </source>
</evidence>
<dbReference type="InterPro" id="IPR008979">
    <property type="entry name" value="Galactose-bd-like_sf"/>
</dbReference>
<dbReference type="GO" id="GO:0003684">
    <property type="term" value="F:damaged DNA binding"/>
    <property type="evidence" value="ECO:0007669"/>
    <property type="project" value="InterPro"/>
</dbReference>
<evidence type="ECO:0000259" key="7">
    <source>
        <dbReference type="PROSITE" id="PS50172"/>
    </source>
</evidence>
<dbReference type="Pfam" id="PF01834">
    <property type="entry name" value="XRCC1_N"/>
    <property type="match status" value="1"/>
</dbReference>
<dbReference type="AlphaFoldDB" id="A0A9P0H154"/>
<feature type="region of interest" description="Disordered" evidence="6">
    <location>
        <begin position="241"/>
        <end position="341"/>
    </location>
</feature>
<protein>
    <recommendedName>
        <fullName evidence="7">BRCT domain-containing protein</fullName>
    </recommendedName>
</protein>
<gene>
    <name evidence="8" type="ORF">NEZAVI_LOCUS761</name>
</gene>
<dbReference type="SMART" id="SM00292">
    <property type="entry name" value="BRCT"/>
    <property type="match status" value="2"/>
</dbReference>
<dbReference type="FunFam" id="2.60.120.260:FF:000025">
    <property type="entry name" value="DNA repair protein XRCC1 isoform X1"/>
    <property type="match status" value="1"/>
</dbReference>
<feature type="compositionally biased region" description="Polar residues" evidence="6">
    <location>
        <begin position="303"/>
        <end position="315"/>
    </location>
</feature>
<evidence type="ECO:0000313" key="9">
    <source>
        <dbReference type="Proteomes" id="UP001152798"/>
    </source>
</evidence>
<feature type="domain" description="BRCT" evidence="7">
    <location>
        <begin position="628"/>
        <end position="717"/>
    </location>
</feature>
<comment type="subcellular location">
    <subcellularLocation>
        <location evidence="1">Nucleus</location>
    </subcellularLocation>
</comment>
<evidence type="ECO:0000313" key="8">
    <source>
        <dbReference type="EMBL" id="CAH1389340.1"/>
    </source>
</evidence>
<feature type="compositionally biased region" description="Polar residues" evidence="6">
    <location>
        <begin position="253"/>
        <end position="262"/>
    </location>
</feature>
<dbReference type="EMBL" id="OV725077">
    <property type="protein sequence ID" value="CAH1389340.1"/>
    <property type="molecule type" value="Genomic_DNA"/>
</dbReference>
<feature type="compositionally biased region" description="Basic and acidic residues" evidence="6">
    <location>
        <begin position="286"/>
        <end position="298"/>
    </location>
</feature>
<dbReference type="SUPFAM" id="SSF49785">
    <property type="entry name" value="Galactose-binding domain-like"/>
    <property type="match status" value="1"/>
</dbReference>
<feature type="compositionally biased region" description="Low complexity" evidence="6">
    <location>
        <begin position="263"/>
        <end position="275"/>
    </location>
</feature>
<dbReference type="InterPro" id="IPR045080">
    <property type="entry name" value="BRCT_XRCC1_rpt1"/>
</dbReference>
<keyword evidence="2" id="KW-0677">Repeat</keyword>
<evidence type="ECO:0000256" key="1">
    <source>
        <dbReference type="ARBA" id="ARBA00004123"/>
    </source>
</evidence>